<gene>
    <name evidence="1" type="ORF">GWK36_03165</name>
</gene>
<accession>A0A6G7VB25</accession>
<evidence type="ECO:0000313" key="2">
    <source>
        <dbReference type="Proteomes" id="UP000502699"/>
    </source>
</evidence>
<organism evidence="1 2">
    <name type="scientific">Caldichromatium japonicum</name>
    <dbReference type="NCBI Taxonomy" id="2699430"/>
    <lineage>
        <taxon>Bacteria</taxon>
        <taxon>Pseudomonadati</taxon>
        <taxon>Pseudomonadota</taxon>
        <taxon>Gammaproteobacteria</taxon>
        <taxon>Chromatiales</taxon>
        <taxon>Chromatiaceae</taxon>
        <taxon>Caldichromatium</taxon>
    </lineage>
</organism>
<dbReference type="RefSeq" id="WP_166269924.1">
    <property type="nucleotide sequence ID" value="NZ_CP048029.1"/>
</dbReference>
<keyword evidence="2" id="KW-1185">Reference proteome</keyword>
<dbReference type="KEGG" id="cjap:GWK36_03165"/>
<dbReference type="AlphaFoldDB" id="A0A6G7VB25"/>
<dbReference type="EMBL" id="CP048029">
    <property type="protein sequence ID" value="QIK37152.1"/>
    <property type="molecule type" value="Genomic_DNA"/>
</dbReference>
<evidence type="ECO:0000313" key="1">
    <source>
        <dbReference type="EMBL" id="QIK37152.1"/>
    </source>
</evidence>
<protein>
    <submittedName>
        <fullName evidence="1">Uncharacterized protein</fullName>
    </submittedName>
</protein>
<dbReference type="Proteomes" id="UP000502699">
    <property type="component" value="Chromosome"/>
</dbReference>
<sequence length="62" mass="6828">MMTRRKLPIGIQTLTEIRERGGMSIKRLSVFSSHLAVLGLDSLAEVIEVGIEFSKSQRQGVG</sequence>
<reference evidence="2" key="1">
    <citation type="submission" date="2020-01" db="EMBL/GenBank/DDBJ databases">
        <title>Caldichromatium gen. nov., sp. nov., a thermophilic purple sulfur bacterium member of the family Chromatiaceae isolated from Nakabusa hot spring, Japan.</title>
        <authorList>
            <person name="Saini M.K."/>
            <person name="Hanada S."/>
            <person name="Tank M."/>
        </authorList>
    </citation>
    <scope>NUCLEOTIDE SEQUENCE [LARGE SCALE GENOMIC DNA]</scope>
    <source>
        <strain evidence="2">No.7</strain>
    </source>
</reference>
<name>A0A6G7VB25_9GAMM</name>
<proteinExistence type="predicted"/>